<dbReference type="InterPro" id="IPR001251">
    <property type="entry name" value="CRAL-TRIO_dom"/>
</dbReference>
<evidence type="ECO:0000259" key="1">
    <source>
        <dbReference type="PROSITE" id="PS50191"/>
    </source>
</evidence>
<reference evidence="2" key="1">
    <citation type="submission" date="2023-08" db="EMBL/GenBank/DDBJ databases">
        <authorList>
            <person name="Audoor S."/>
            <person name="Bilcke G."/>
        </authorList>
    </citation>
    <scope>NUCLEOTIDE SEQUENCE</scope>
</reference>
<dbReference type="Proteomes" id="UP001295423">
    <property type="component" value="Unassembled WGS sequence"/>
</dbReference>
<dbReference type="SMART" id="SM00516">
    <property type="entry name" value="SEC14"/>
    <property type="match status" value="1"/>
</dbReference>
<dbReference type="SUPFAM" id="SSF52087">
    <property type="entry name" value="CRAL/TRIO domain"/>
    <property type="match status" value="1"/>
</dbReference>
<feature type="domain" description="CRAL-TRIO" evidence="1">
    <location>
        <begin position="91"/>
        <end position="256"/>
    </location>
</feature>
<dbReference type="PROSITE" id="PS50191">
    <property type="entry name" value="CRAL_TRIO"/>
    <property type="match status" value="1"/>
</dbReference>
<proteinExistence type="predicted"/>
<organism evidence="2 3">
    <name type="scientific">Cylindrotheca closterium</name>
    <dbReference type="NCBI Taxonomy" id="2856"/>
    <lineage>
        <taxon>Eukaryota</taxon>
        <taxon>Sar</taxon>
        <taxon>Stramenopiles</taxon>
        <taxon>Ochrophyta</taxon>
        <taxon>Bacillariophyta</taxon>
        <taxon>Bacillariophyceae</taxon>
        <taxon>Bacillariophycidae</taxon>
        <taxon>Bacillariales</taxon>
        <taxon>Bacillariaceae</taxon>
        <taxon>Cylindrotheca</taxon>
    </lineage>
</organism>
<keyword evidence="3" id="KW-1185">Reference proteome</keyword>
<dbReference type="EMBL" id="CAKOGP040001759">
    <property type="protein sequence ID" value="CAJ1949993.1"/>
    <property type="molecule type" value="Genomic_DNA"/>
</dbReference>
<evidence type="ECO:0000313" key="2">
    <source>
        <dbReference type="EMBL" id="CAJ1949993.1"/>
    </source>
</evidence>
<gene>
    <name evidence="2" type="ORF">CYCCA115_LOCUS12368</name>
</gene>
<dbReference type="Gene3D" id="3.40.525.10">
    <property type="entry name" value="CRAL-TRIO lipid binding domain"/>
    <property type="match status" value="1"/>
</dbReference>
<dbReference type="Pfam" id="PF00650">
    <property type="entry name" value="CRAL_TRIO"/>
    <property type="match status" value="1"/>
</dbReference>
<protein>
    <recommendedName>
        <fullName evidence="1">CRAL-TRIO domain-containing protein</fullName>
    </recommendedName>
</protein>
<evidence type="ECO:0000313" key="3">
    <source>
        <dbReference type="Proteomes" id="UP001295423"/>
    </source>
</evidence>
<sequence length="274" mass="32168">MTRFPSIRRNSGGLFSQTDTRELELSVFDKPSPMDEDDCLYQLHDFCHDNHIHVSWDMQFRFACFYDFDYEKTKDSIVKKHRCRYLYLRMEAALVDQFMTQALFPLPGLKTKHTNSEVIYFCPAKYQPSQKGGDLLVDNLCYILNQGCRTERGCRNGMAFLANMHGFSARNIHHGTIVKMVQMLQGDMVPTKIEFVIIVDPPAIFTRAWKAAKKAINGTLFKKVYFIRQERLGEFLMDGYKEFLPDEFSSGWRDVNEIVEDYVDLMRYQDEHNR</sequence>
<dbReference type="AlphaFoldDB" id="A0AAD2FQT3"/>
<name>A0AAD2FQT3_9STRA</name>
<accession>A0AAD2FQT3</accession>
<comment type="caution">
    <text evidence="2">The sequence shown here is derived from an EMBL/GenBank/DDBJ whole genome shotgun (WGS) entry which is preliminary data.</text>
</comment>
<dbReference type="InterPro" id="IPR036865">
    <property type="entry name" value="CRAL-TRIO_dom_sf"/>
</dbReference>
<dbReference type="CDD" id="cd00170">
    <property type="entry name" value="SEC14"/>
    <property type="match status" value="1"/>
</dbReference>